<feature type="non-terminal residue" evidence="4">
    <location>
        <position position="854"/>
    </location>
</feature>
<dbReference type="PANTHER" id="PTHR23403:SF1">
    <property type="entry name" value="TREHALASE"/>
    <property type="match status" value="1"/>
</dbReference>
<reference evidence="4 5" key="1">
    <citation type="submission" date="2022-01" db="EMBL/GenBank/DDBJ databases">
        <title>Collection of gut derived symbiotic bacterial strains cultured from healthy donors.</title>
        <authorList>
            <person name="Lin H."/>
            <person name="Kohout C."/>
            <person name="Waligurski E."/>
            <person name="Pamer E.G."/>
        </authorList>
    </citation>
    <scope>NUCLEOTIDE SEQUENCE [LARGE SCALE GENOMIC DNA]</scope>
    <source>
        <strain evidence="4 5">DFI.7.58</strain>
    </source>
</reference>
<dbReference type="Gene3D" id="3.30.1390.40">
    <property type="entry name" value="Ribosomal protein L30p/L7e"/>
    <property type="match status" value="1"/>
</dbReference>
<evidence type="ECO:0000256" key="1">
    <source>
        <dbReference type="SAM" id="SignalP"/>
    </source>
</evidence>
<organism evidence="4 5">
    <name type="scientific">Anaeromassilibacillus senegalensis</name>
    <dbReference type="NCBI Taxonomy" id="1673717"/>
    <lineage>
        <taxon>Bacteria</taxon>
        <taxon>Bacillati</taxon>
        <taxon>Bacillota</taxon>
        <taxon>Clostridia</taxon>
        <taxon>Eubacteriales</taxon>
        <taxon>Acutalibacteraceae</taxon>
        <taxon>Anaeromassilibacillus</taxon>
    </lineage>
</organism>
<evidence type="ECO:0000313" key="5">
    <source>
        <dbReference type="Proteomes" id="UP001298681"/>
    </source>
</evidence>
<keyword evidence="1" id="KW-0732">Signal</keyword>
<dbReference type="InterPro" id="IPR048450">
    <property type="entry name" value="YgjK_N"/>
</dbReference>
<dbReference type="PANTHER" id="PTHR23403">
    <property type="entry name" value="TREHALASE"/>
    <property type="match status" value="1"/>
</dbReference>
<dbReference type="InterPro" id="IPR008928">
    <property type="entry name" value="6-hairpin_glycosidase_sf"/>
</dbReference>
<evidence type="ECO:0000259" key="3">
    <source>
        <dbReference type="Pfam" id="PF22422"/>
    </source>
</evidence>
<protein>
    <recommendedName>
        <fullName evidence="6">Alpha-glucosidase</fullName>
    </recommendedName>
</protein>
<accession>A0ABS9MGZ5</accession>
<feature type="chain" id="PRO_5047136301" description="Alpha-glucosidase" evidence="1">
    <location>
        <begin position="29"/>
        <end position="854"/>
    </location>
</feature>
<feature type="domain" description="Glucosidase YgjK N-terminal" evidence="2">
    <location>
        <begin position="51"/>
        <end position="307"/>
    </location>
</feature>
<dbReference type="Gene3D" id="2.70.98.50">
    <property type="entry name" value="putative glycoside hydrolase family protein from bacillus halodurans"/>
    <property type="match status" value="1"/>
</dbReference>
<dbReference type="Gene3D" id="1.50.10.10">
    <property type="match status" value="1"/>
</dbReference>
<dbReference type="EMBL" id="JAKNHQ010000004">
    <property type="protein sequence ID" value="MCG4610080.1"/>
    <property type="molecule type" value="Genomic_DNA"/>
</dbReference>
<comment type="caution">
    <text evidence="4">The sequence shown here is derived from an EMBL/GenBank/DDBJ whole genome shotgun (WGS) entry which is preliminary data.</text>
</comment>
<gene>
    <name evidence="4" type="ORF">L0P57_03890</name>
</gene>
<sequence>MKKLHRSALAMLLCATLVAGTIPGGAFAAAAAQEDSILAPEPIGYANVLDMTGVPEPDIYGDYSTNKYNNFCDMGAWHGYYLHPQDATDAYGGFAGPVIFAEEYPVNLSECIGKWVITGTDGTAYDLADAEATVNAYPGKLVQGYVMEDIDLKLELIFASDRTALIRTTIDNKTDEALELNLKQTGSIFDSYDAYGSPSGTSLQATEDGVAVNFQTIREIWSYMTTEENKFNIRFDQPVTTEVSEDALSYESTFEAPITVEPDEPYVTYQTQSFTFTDEEAAEEADKTADMLASGDGYFVENSERWQGYVDTIDNADVDQAYKNAAVKAIETLMTNWISAAGALQHGGIVPSKSYQWFIGLWGWDSWKQATGMARFNPEAAEDNIRAHFDYQITPDDPVRPQDAGTIVDCIFYNLGPERGGDSGNWNERNSKPALAAWAVYNIYRQTGDVAFLEEMYPKLVAYHNWWYTNRDVDHNGIAEYGAMVHDSHYQYDREGNILLDGNGEPLFDEDAIIEAAAWESGMDNATRFDKEGNGPDDIGVHVFPVRNADNEIVGYSINQESVDLNSYLYAEKAFLMSMAEVLGYDEDVAKYEKEAAYVRDYINTNMFDEETGFYYDLQTNEDGSEKKLLVNRGKGTEGWLPLWAKLATPEKAARVAENMLDEDKFYRPVPFPTASADNDKYSPSTYWRGPVWLDQALYAVEALQNYGYEDEAREAAYRLFDNTEGLLGDGPIRENYNPETGEGLHTKNFSWSAAAFYLLFEDTLAGNETTSQDALPIPASEEQNLTATYNNKDVTLTVDGEPQKIADLLGKFEMKDVADGTEVELTFAPRVEGKDFRSVTINGGEPQLISGDT</sequence>
<feature type="signal peptide" evidence="1">
    <location>
        <begin position="1"/>
        <end position="28"/>
    </location>
</feature>
<evidence type="ECO:0008006" key="6">
    <source>
        <dbReference type="Google" id="ProtNLM"/>
    </source>
</evidence>
<feature type="domain" description="Mannosylglycerate hydrolase MGH1-like glycoside hydrolase" evidence="3">
    <location>
        <begin position="361"/>
        <end position="753"/>
    </location>
</feature>
<dbReference type="InterPro" id="IPR054491">
    <property type="entry name" value="MGH1-like_GH"/>
</dbReference>
<dbReference type="RefSeq" id="WP_237966509.1">
    <property type="nucleotide sequence ID" value="NZ_JAKNHQ010000004.1"/>
</dbReference>
<dbReference type="Proteomes" id="UP001298681">
    <property type="component" value="Unassembled WGS sequence"/>
</dbReference>
<evidence type="ECO:0000259" key="2">
    <source>
        <dbReference type="Pfam" id="PF21152"/>
    </source>
</evidence>
<dbReference type="SUPFAM" id="SSF48208">
    <property type="entry name" value="Six-hairpin glycosidases"/>
    <property type="match status" value="1"/>
</dbReference>
<evidence type="ECO:0000313" key="4">
    <source>
        <dbReference type="EMBL" id="MCG4610080.1"/>
    </source>
</evidence>
<name>A0ABS9MGZ5_9FIRM</name>
<proteinExistence type="predicted"/>
<dbReference type="InterPro" id="IPR012341">
    <property type="entry name" value="6hp_glycosidase-like_sf"/>
</dbReference>
<dbReference type="Pfam" id="PF22422">
    <property type="entry name" value="MGH1-like_GH"/>
    <property type="match status" value="1"/>
</dbReference>
<dbReference type="Pfam" id="PF21152">
    <property type="entry name" value="YgjK_N"/>
    <property type="match status" value="1"/>
</dbReference>
<dbReference type="InterPro" id="IPR001661">
    <property type="entry name" value="Glyco_hydro_37"/>
</dbReference>
<keyword evidence="5" id="KW-1185">Reference proteome</keyword>